<keyword evidence="1" id="KW-0488">Methylation</keyword>
<gene>
    <name evidence="3" type="primary">pilE</name>
    <name evidence="3" type="ORF">GPUN_0292</name>
</gene>
<accession>H5T813</accession>
<evidence type="ECO:0000256" key="1">
    <source>
        <dbReference type="ARBA" id="ARBA00022481"/>
    </source>
</evidence>
<dbReference type="GO" id="GO:0015628">
    <property type="term" value="P:protein secretion by the type II secretion system"/>
    <property type="evidence" value="ECO:0007669"/>
    <property type="project" value="InterPro"/>
</dbReference>
<comment type="caution">
    <text evidence="3">The sequence shown here is derived from an EMBL/GenBank/DDBJ whole genome shotgun (WGS) entry which is preliminary data.</text>
</comment>
<feature type="transmembrane region" description="Helical" evidence="2">
    <location>
        <begin position="12"/>
        <end position="32"/>
    </location>
</feature>
<dbReference type="InterPro" id="IPR000983">
    <property type="entry name" value="Bac_GSPG_pilin"/>
</dbReference>
<dbReference type="GO" id="GO:0043683">
    <property type="term" value="P:type IV pilus assembly"/>
    <property type="evidence" value="ECO:0007669"/>
    <property type="project" value="InterPro"/>
</dbReference>
<dbReference type="EMBL" id="BAET01000004">
    <property type="protein sequence ID" value="GAB54440.1"/>
    <property type="molecule type" value="Genomic_DNA"/>
</dbReference>
<evidence type="ECO:0000256" key="2">
    <source>
        <dbReference type="SAM" id="Phobius"/>
    </source>
</evidence>
<dbReference type="PRINTS" id="PR00813">
    <property type="entry name" value="BCTERIALGSPG"/>
</dbReference>
<dbReference type="PANTHER" id="PTHR30093">
    <property type="entry name" value="GENERAL SECRETION PATHWAY PROTEIN G"/>
    <property type="match status" value="1"/>
</dbReference>
<dbReference type="AlphaFoldDB" id="H5T813"/>
<evidence type="ECO:0000313" key="4">
    <source>
        <dbReference type="Proteomes" id="UP000053586"/>
    </source>
</evidence>
<dbReference type="Gene3D" id="3.30.700.10">
    <property type="entry name" value="Glycoprotein, Type 4 Pilin"/>
    <property type="match status" value="1"/>
</dbReference>
<dbReference type="PANTHER" id="PTHR30093:SF47">
    <property type="entry name" value="TYPE IV PILUS NON-CORE MINOR PILIN PILE"/>
    <property type="match status" value="1"/>
</dbReference>
<dbReference type="NCBIfam" id="TIGR02532">
    <property type="entry name" value="IV_pilin_GFxxxE"/>
    <property type="match status" value="1"/>
</dbReference>
<dbReference type="SUPFAM" id="SSF54523">
    <property type="entry name" value="Pili subunits"/>
    <property type="match status" value="1"/>
</dbReference>
<organism evidence="3 4">
    <name type="scientific">Glaciecola punicea ACAM 611</name>
    <dbReference type="NCBI Taxonomy" id="1121923"/>
    <lineage>
        <taxon>Bacteria</taxon>
        <taxon>Pseudomonadati</taxon>
        <taxon>Pseudomonadota</taxon>
        <taxon>Gammaproteobacteria</taxon>
        <taxon>Alteromonadales</taxon>
        <taxon>Alteromonadaceae</taxon>
        <taxon>Glaciecola</taxon>
    </lineage>
</organism>
<dbReference type="InterPro" id="IPR012902">
    <property type="entry name" value="N_methyl_site"/>
</dbReference>
<keyword evidence="2" id="KW-0472">Membrane</keyword>
<reference evidence="3 4" key="1">
    <citation type="journal article" date="2012" name="J. Bacteriol.">
        <title>Genome sequence of proteorhodopsin-containing sea ice bacterium Glaciecola punicea ACAM 611T.</title>
        <authorList>
            <person name="Qin Q.-L."/>
            <person name="Xie B.-B."/>
            <person name="Shu Y.-L."/>
            <person name="Rong J.-C."/>
            <person name="Zhao D.-L."/>
            <person name="Zhang X.-Y."/>
            <person name="Chen X.-L."/>
            <person name="Zhou B.-C."/>
            <person name="Zhanga Y.-Z."/>
        </authorList>
    </citation>
    <scope>NUCLEOTIDE SEQUENCE [LARGE SCALE GENOMIC DNA]</scope>
    <source>
        <strain evidence="3 4">ACAM 611</strain>
    </source>
</reference>
<sequence length="155" mass="16361">MLTAKTRGFTLIELMIVMAIIGIFSAIAYPSYQGMVVSSARGAAQADLMGLASAMERHSASNFSYKGAAVSSGDTGVPAIFATYSPASEPADNKKYTLSIYNVSTNGQSYMLKATPVVGSLVAGNGDLFLYNDGRKGWDVNADGALALSEYCWRC</sequence>
<proteinExistence type="predicted"/>
<keyword evidence="4" id="KW-1185">Reference proteome</keyword>
<dbReference type="GO" id="GO:0015627">
    <property type="term" value="C:type II protein secretion system complex"/>
    <property type="evidence" value="ECO:0007669"/>
    <property type="project" value="InterPro"/>
</dbReference>
<dbReference type="eggNOG" id="COG4968">
    <property type="taxonomic scope" value="Bacteria"/>
</dbReference>
<name>H5T813_9ALTE</name>
<keyword evidence="2" id="KW-0812">Transmembrane</keyword>
<dbReference type="PROSITE" id="PS00409">
    <property type="entry name" value="PROKAR_NTER_METHYL"/>
    <property type="match status" value="1"/>
</dbReference>
<dbReference type="OrthoDB" id="5296638at2"/>
<keyword evidence="2" id="KW-1133">Transmembrane helix</keyword>
<dbReference type="Proteomes" id="UP000053586">
    <property type="component" value="Unassembled WGS sequence"/>
</dbReference>
<reference evidence="3 4" key="2">
    <citation type="journal article" date="2017" name="Antonie Van Leeuwenhoek">
        <title>Rhizobium rhizosphaerae sp. nov., a novel species isolated from rice rhizosphere.</title>
        <authorList>
            <person name="Zhao J.J."/>
            <person name="Zhang J."/>
            <person name="Zhang R.J."/>
            <person name="Zhang C.W."/>
            <person name="Yin H.Q."/>
            <person name="Zhang X.X."/>
        </authorList>
    </citation>
    <scope>NUCLEOTIDE SEQUENCE [LARGE SCALE GENOMIC DNA]</scope>
    <source>
        <strain evidence="3 4">ACAM 611</strain>
    </source>
</reference>
<dbReference type="Pfam" id="PF16732">
    <property type="entry name" value="ComP_DUS"/>
    <property type="match status" value="1"/>
</dbReference>
<dbReference type="STRING" id="56804.BAE46_10535"/>
<protein>
    <submittedName>
        <fullName evidence="3">Type IV pilus assembly protein PilE</fullName>
    </submittedName>
</protein>
<dbReference type="InterPro" id="IPR031982">
    <property type="entry name" value="PilE-like"/>
</dbReference>
<evidence type="ECO:0000313" key="3">
    <source>
        <dbReference type="EMBL" id="GAB54440.1"/>
    </source>
</evidence>
<dbReference type="InterPro" id="IPR045584">
    <property type="entry name" value="Pilin-like"/>
</dbReference>
<dbReference type="RefSeq" id="WP_006002674.1">
    <property type="nucleotide sequence ID" value="NZ_BAET01000004.1"/>
</dbReference>
<dbReference type="Pfam" id="PF07963">
    <property type="entry name" value="N_methyl"/>
    <property type="match status" value="1"/>
</dbReference>